<gene>
    <name evidence="7" type="ORF">SEMRO_4_G002980.1</name>
</gene>
<comment type="caution">
    <text evidence="7">The sequence shown here is derived from an EMBL/GenBank/DDBJ whole genome shotgun (WGS) entry which is preliminary data.</text>
</comment>
<evidence type="ECO:0000256" key="4">
    <source>
        <dbReference type="PROSITE-ProRule" id="PRU00134"/>
    </source>
</evidence>
<accession>A0A9N8D4M8</accession>
<protein>
    <recommendedName>
        <fullName evidence="6">MYND-type domain-containing protein</fullName>
    </recommendedName>
</protein>
<evidence type="ECO:0000313" key="8">
    <source>
        <dbReference type="Proteomes" id="UP001153069"/>
    </source>
</evidence>
<reference evidence="7" key="1">
    <citation type="submission" date="2020-06" db="EMBL/GenBank/DDBJ databases">
        <authorList>
            <consortium name="Plant Systems Biology data submission"/>
        </authorList>
    </citation>
    <scope>NUCLEOTIDE SEQUENCE</scope>
    <source>
        <strain evidence="7">D6</strain>
    </source>
</reference>
<evidence type="ECO:0000256" key="3">
    <source>
        <dbReference type="ARBA" id="ARBA00022833"/>
    </source>
</evidence>
<organism evidence="7 8">
    <name type="scientific">Seminavis robusta</name>
    <dbReference type="NCBI Taxonomy" id="568900"/>
    <lineage>
        <taxon>Eukaryota</taxon>
        <taxon>Sar</taxon>
        <taxon>Stramenopiles</taxon>
        <taxon>Ochrophyta</taxon>
        <taxon>Bacillariophyta</taxon>
        <taxon>Bacillariophyceae</taxon>
        <taxon>Bacillariophycidae</taxon>
        <taxon>Naviculales</taxon>
        <taxon>Naviculaceae</taxon>
        <taxon>Seminavis</taxon>
    </lineage>
</organism>
<evidence type="ECO:0000313" key="7">
    <source>
        <dbReference type="EMBL" id="CAB9496323.1"/>
    </source>
</evidence>
<dbReference type="AlphaFoldDB" id="A0A9N8D4M8"/>
<dbReference type="Proteomes" id="UP001153069">
    <property type="component" value="Unassembled WGS sequence"/>
</dbReference>
<feature type="region of interest" description="Disordered" evidence="5">
    <location>
        <begin position="524"/>
        <end position="543"/>
    </location>
</feature>
<feature type="compositionally biased region" description="Basic residues" evidence="5">
    <location>
        <begin position="528"/>
        <end position="537"/>
    </location>
</feature>
<dbReference type="PROSITE" id="PS50865">
    <property type="entry name" value="ZF_MYND_2"/>
    <property type="match status" value="1"/>
</dbReference>
<feature type="domain" description="MYND-type" evidence="6">
    <location>
        <begin position="482"/>
        <end position="521"/>
    </location>
</feature>
<dbReference type="EMBL" id="CAICTM010000004">
    <property type="protein sequence ID" value="CAB9496323.1"/>
    <property type="molecule type" value="Genomic_DNA"/>
</dbReference>
<keyword evidence="1" id="KW-0479">Metal-binding</keyword>
<evidence type="ECO:0000256" key="1">
    <source>
        <dbReference type="ARBA" id="ARBA00022723"/>
    </source>
</evidence>
<dbReference type="OrthoDB" id="206371at2759"/>
<evidence type="ECO:0000256" key="2">
    <source>
        <dbReference type="ARBA" id="ARBA00022771"/>
    </source>
</evidence>
<dbReference type="Gene3D" id="6.10.140.2220">
    <property type="match status" value="1"/>
</dbReference>
<evidence type="ECO:0000259" key="6">
    <source>
        <dbReference type="PROSITE" id="PS50865"/>
    </source>
</evidence>
<dbReference type="GO" id="GO:0008270">
    <property type="term" value="F:zinc ion binding"/>
    <property type="evidence" value="ECO:0007669"/>
    <property type="project" value="UniProtKB-KW"/>
</dbReference>
<keyword evidence="3" id="KW-0862">Zinc</keyword>
<proteinExistence type="predicted"/>
<keyword evidence="2 4" id="KW-0863">Zinc-finger</keyword>
<dbReference type="Pfam" id="PF01753">
    <property type="entry name" value="zf-MYND"/>
    <property type="match status" value="1"/>
</dbReference>
<dbReference type="SUPFAM" id="SSF144232">
    <property type="entry name" value="HIT/MYND zinc finger-like"/>
    <property type="match status" value="1"/>
</dbReference>
<sequence>MADEITDNGDSLLMRIKLDPMAVPKILGGTDGVWAKLNVIGDEASPPFMGEHYGKLHRAPTVQLPMFNFSDVEFVENGVEQTFRKMYEGDVTMKTTIKFSSGDNRQVESIVLIASLDSEDVDQRFLGSFARFYVGGDRYGTDSSNSFQIQGAISSPFVSFLPSAQRDALYSRMLHLFLRSHGAFLDFTLLDNWIGDLKAGFVNDGRWKEALDVAMILADVSLTHSECTQKGFALEQAAQLLRTTKSYANASLVVQDFINFFWDDSLMPLSVAYQNVACAAKAARNFQEAEDFHVKALNVGFAAHGNKFPWSEGAGTGKPRLLNGVLQLYTDWLELDTGSFDLSAVVALVALLAVAEATGIKKKDRYFEDLFAEISAAAWGCSAQKARDSLMPQYRSKSAAQRALTEAVSEPCSGQKFRSSVTKCLVLPKIPFFVDNDYMNSLKVLQRKQDFKKRMKEASRSFVARKVSTATTPESSMKPCFSDECGAMCSKNDLKFCPCMTVGYCGKDCQIQDWKRHKNGCPWQAQKKASKKSKKKAHTSEAT</sequence>
<name>A0A9N8D4M8_9STRA</name>
<dbReference type="InterPro" id="IPR002893">
    <property type="entry name" value="Znf_MYND"/>
</dbReference>
<keyword evidence="8" id="KW-1185">Reference proteome</keyword>
<evidence type="ECO:0000256" key="5">
    <source>
        <dbReference type="SAM" id="MobiDB-lite"/>
    </source>
</evidence>